<dbReference type="AlphaFoldDB" id="A0A0B1ZIV9"/>
<dbReference type="SUPFAM" id="SSF56801">
    <property type="entry name" value="Acetyl-CoA synthetase-like"/>
    <property type="match status" value="1"/>
</dbReference>
<dbReference type="PROSITE" id="PS00455">
    <property type="entry name" value="AMP_BINDING"/>
    <property type="match status" value="1"/>
</dbReference>
<dbReference type="InterPro" id="IPR000873">
    <property type="entry name" value="AMP-dep_synth/lig_dom"/>
</dbReference>
<gene>
    <name evidence="4" type="ORF">LK12_21955</name>
</gene>
<proteinExistence type="predicted"/>
<evidence type="ECO:0000313" key="5">
    <source>
        <dbReference type="Proteomes" id="UP000031057"/>
    </source>
</evidence>
<dbReference type="OrthoDB" id="9803968at2"/>
<dbReference type="Proteomes" id="UP000031057">
    <property type="component" value="Unassembled WGS sequence"/>
</dbReference>
<feature type="region of interest" description="Disordered" evidence="1">
    <location>
        <begin position="487"/>
        <end position="506"/>
    </location>
</feature>
<dbReference type="Pfam" id="PF00501">
    <property type="entry name" value="AMP-binding"/>
    <property type="match status" value="1"/>
</dbReference>
<dbReference type="GO" id="GO:0016405">
    <property type="term" value="F:CoA-ligase activity"/>
    <property type="evidence" value="ECO:0007669"/>
    <property type="project" value="TreeGrafter"/>
</dbReference>
<name>A0A0B1ZIV9_9SPHN</name>
<evidence type="ECO:0000259" key="2">
    <source>
        <dbReference type="Pfam" id="PF00501"/>
    </source>
</evidence>
<evidence type="ECO:0000313" key="4">
    <source>
        <dbReference type="EMBL" id="KHK89213.1"/>
    </source>
</evidence>
<sequence length="506" mass="54863">MQIDFAELIGPDGEPYKGAALGAVLSGHAQVTPDAPAFSIGGRTWSFAQLDSQANRRARLLARDFGVVQGDRVVIAAPNCVEYIEVAFAIWKLGATPCPVSWRIAEKEFVDLVALMGPRCIAGTASLPHCDCPTHDLQQPLPEDLSDDPLPPAVTAPGKIMNSGGSTGRPKLIIDPEPSSWGPDKKGRRRLPRTTFLNPAPLHHSAPFAYTTGAIGEGSHAVCMERFDPEEWLRRVEQYRPDIAYVVPTMMSRISKLPEEVTTAADLRSIHTLTHMAAPCPPDVKRWWINRVGPETVLEIYGGTERIGATVIDGAEWLARPGSVGRAAAGYEIVVMDEDGHPLPPGEVGEIFFRNAQGAGAAYDYIGADTRIRDDLDSFGDMGWVDADGYLYIADRRTDMVLLGGANIFPAEIEAAIETLPGVLCAAVIGIPEADMGNRLHAIVELADNAQEPSDGLAFLAPALQHLAKLKHPRSVEFTRERIRDDTGKVRRSALRTARLPQPESN</sequence>
<reference evidence="4 5" key="1">
    <citation type="submission" date="2014-10" db="EMBL/GenBank/DDBJ databases">
        <title>Genome sequence of Novosphingobium malaysiense MUSC 273(T).</title>
        <authorList>
            <person name="Lee L.-H."/>
        </authorList>
    </citation>
    <scope>NUCLEOTIDE SEQUENCE [LARGE SCALE GENOMIC DNA]</scope>
    <source>
        <strain evidence="4 5">MUSC 273</strain>
    </source>
</reference>
<dbReference type="InterPro" id="IPR042099">
    <property type="entry name" value="ANL_N_sf"/>
</dbReference>
<accession>A0A0B1ZIV9</accession>
<dbReference type="InterPro" id="IPR020845">
    <property type="entry name" value="AMP-binding_CS"/>
</dbReference>
<protein>
    <submittedName>
        <fullName evidence="4">AMP-dependent synthetase</fullName>
    </submittedName>
</protein>
<organism evidence="4 5">
    <name type="scientific">Novosphingobium malaysiense</name>
    <dbReference type="NCBI Taxonomy" id="1348853"/>
    <lineage>
        <taxon>Bacteria</taxon>
        <taxon>Pseudomonadati</taxon>
        <taxon>Pseudomonadota</taxon>
        <taxon>Alphaproteobacteria</taxon>
        <taxon>Sphingomonadales</taxon>
        <taxon>Sphingomonadaceae</taxon>
        <taxon>Novosphingobium</taxon>
    </lineage>
</organism>
<dbReference type="PANTHER" id="PTHR24096">
    <property type="entry name" value="LONG-CHAIN-FATTY-ACID--COA LIGASE"/>
    <property type="match status" value="1"/>
</dbReference>
<dbReference type="RefSeq" id="WP_039289956.1">
    <property type="nucleotide sequence ID" value="NZ_JTDI01000008.1"/>
</dbReference>
<keyword evidence="5" id="KW-1185">Reference proteome</keyword>
<dbReference type="Gene3D" id="3.30.300.30">
    <property type="match status" value="1"/>
</dbReference>
<evidence type="ECO:0000256" key="1">
    <source>
        <dbReference type="SAM" id="MobiDB-lite"/>
    </source>
</evidence>
<feature type="domain" description="AMP-binding enzyme C-terminal" evidence="3">
    <location>
        <begin position="412"/>
        <end position="481"/>
    </location>
</feature>
<evidence type="ECO:0000259" key="3">
    <source>
        <dbReference type="Pfam" id="PF13193"/>
    </source>
</evidence>
<feature type="region of interest" description="Disordered" evidence="1">
    <location>
        <begin position="155"/>
        <end position="190"/>
    </location>
</feature>
<dbReference type="Gene3D" id="3.40.50.12780">
    <property type="entry name" value="N-terminal domain of ligase-like"/>
    <property type="match status" value="1"/>
</dbReference>
<dbReference type="Pfam" id="PF13193">
    <property type="entry name" value="AMP-binding_C"/>
    <property type="match status" value="1"/>
</dbReference>
<dbReference type="STRING" id="1348853.LK12_21955"/>
<comment type="caution">
    <text evidence="4">The sequence shown here is derived from an EMBL/GenBank/DDBJ whole genome shotgun (WGS) entry which is preliminary data.</text>
</comment>
<feature type="domain" description="AMP-dependent synthetase/ligase" evidence="2">
    <location>
        <begin position="28"/>
        <end position="357"/>
    </location>
</feature>
<dbReference type="PANTHER" id="PTHR24096:SF323">
    <property type="entry name" value="BLR3536 PROTEIN"/>
    <property type="match status" value="1"/>
</dbReference>
<dbReference type="InterPro" id="IPR045851">
    <property type="entry name" value="AMP-bd_C_sf"/>
</dbReference>
<dbReference type="EMBL" id="JTDI01000008">
    <property type="protein sequence ID" value="KHK89213.1"/>
    <property type="molecule type" value="Genomic_DNA"/>
</dbReference>
<dbReference type="InterPro" id="IPR025110">
    <property type="entry name" value="AMP-bd_C"/>
</dbReference>